<evidence type="ECO:0000256" key="6">
    <source>
        <dbReference type="ARBA" id="ARBA00022598"/>
    </source>
</evidence>
<proteinExistence type="predicted"/>
<dbReference type="SMART" id="SM00878">
    <property type="entry name" value="Biotin_carb_C"/>
    <property type="match status" value="1"/>
</dbReference>
<dbReference type="RefSeq" id="WP_018575911.1">
    <property type="nucleotide sequence ID" value="NZ_KB892381.1"/>
</dbReference>
<accession>A0A0W0Z7C7</accession>
<dbReference type="OrthoDB" id="9763189at2"/>
<dbReference type="SUPFAM" id="SSF51230">
    <property type="entry name" value="Single hybrid motif"/>
    <property type="match status" value="1"/>
</dbReference>
<dbReference type="FunFam" id="3.40.50.20:FF:000010">
    <property type="entry name" value="Propionyl-CoA carboxylase subunit alpha"/>
    <property type="match status" value="1"/>
</dbReference>
<evidence type="ECO:0000256" key="7">
    <source>
        <dbReference type="ARBA" id="ARBA00022741"/>
    </source>
</evidence>
<dbReference type="PROSITE" id="PS50979">
    <property type="entry name" value="BC"/>
    <property type="match status" value="1"/>
</dbReference>
<dbReference type="InterPro" id="IPR050856">
    <property type="entry name" value="Biotin_carboxylase_complex"/>
</dbReference>
<reference evidence="16 17" key="1">
    <citation type="submission" date="2015-11" db="EMBL/GenBank/DDBJ databases">
        <title>Genomic analysis of 38 Legionella species identifies large and diverse effector repertoires.</title>
        <authorList>
            <person name="Burstein D."/>
            <person name="Amaro F."/>
            <person name="Zusman T."/>
            <person name="Lifshitz Z."/>
            <person name="Cohen O."/>
            <person name="Gilbert J.A."/>
            <person name="Pupko T."/>
            <person name="Shuman H.A."/>
            <person name="Segal G."/>
        </authorList>
    </citation>
    <scope>NUCLEOTIDE SEQUENCE [LARGE SCALE GENOMIC DNA]</scope>
    <source>
        <strain evidence="16 17">ATCC 49655</strain>
    </source>
</reference>
<keyword evidence="8 12" id="KW-0067">ATP-binding</keyword>
<evidence type="ECO:0000256" key="5">
    <source>
        <dbReference type="ARBA" id="ARBA00017242"/>
    </source>
</evidence>
<keyword evidence="6" id="KW-0436">Ligase</keyword>
<dbReference type="FunFam" id="3.30.470.20:FF:000028">
    <property type="entry name" value="Methylcrotonoyl-CoA carboxylase subunit alpha, mitochondrial"/>
    <property type="match status" value="1"/>
</dbReference>
<comment type="pathway">
    <text evidence="3">Lipid metabolism; malonyl-CoA biosynthesis; malonyl-CoA from acetyl-CoA: step 1/1.</text>
</comment>
<protein>
    <recommendedName>
        <fullName evidence="5">Biotin carboxylase</fullName>
    </recommendedName>
    <alternativeName>
        <fullName evidence="10">Acetyl-coenzyme A carboxylase biotin carboxylase subunit A</fullName>
    </alternativeName>
</protein>
<dbReference type="AlphaFoldDB" id="A0A0W0Z7C7"/>
<comment type="cofactor">
    <cofactor evidence="1">
        <name>biotin</name>
        <dbReference type="ChEBI" id="CHEBI:57586"/>
    </cofactor>
</comment>
<evidence type="ECO:0000256" key="8">
    <source>
        <dbReference type="ARBA" id="ARBA00022840"/>
    </source>
</evidence>
<feature type="domain" description="ATP-grasp" evidence="14">
    <location>
        <begin position="120"/>
        <end position="317"/>
    </location>
</feature>
<dbReference type="PROSITE" id="PS00188">
    <property type="entry name" value="BIOTIN"/>
    <property type="match status" value="1"/>
</dbReference>
<dbReference type="EMBL" id="LNYW01000016">
    <property type="protein sequence ID" value="KTD65021.1"/>
    <property type="molecule type" value="Genomic_DNA"/>
</dbReference>
<dbReference type="InterPro" id="IPR000089">
    <property type="entry name" value="Biotin_lipoyl"/>
</dbReference>
<comment type="subunit">
    <text evidence="4">Acetyl-CoA carboxylase is a heterohexamer of biotin carboxyl carrier protein, biotin carboxylase and the two subunits of carboxyl transferase in a 2:2 complex.</text>
</comment>
<dbReference type="PANTHER" id="PTHR18866:SF33">
    <property type="entry name" value="METHYLCROTONOYL-COA CARBOXYLASE SUBUNIT ALPHA, MITOCHONDRIAL-RELATED"/>
    <property type="match status" value="1"/>
</dbReference>
<feature type="domain" description="Biotin carboxylation" evidence="15">
    <location>
        <begin position="1"/>
        <end position="446"/>
    </location>
</feature>
<evidence type="ECO:0000259" key="15">
    <source>
        <dbReference type="PROSITE" id="PS50979"/>
    </source>
</evidence>
<dbReference type="Pfam" id="PF00364">
    <property type="entry name" value="Biotin_lipoyl"/>
    <property type="match status" value="1"/>
</dbReference>
<sequence>MFNKILIANRGEIACRIIKTARSMGIHSVAIYSSVDKDSLHVQLADSAFYVGEAAAKDSYLNIDHIIKAARESGAQAIHPGYGFLSENPKFAKACEEAGIVFIGPSIEAMDAMASKQLAKQMLEKTKVPLTPGYHGSDQSEARLLDEAKKIGFPVLIKAANGGGGKGMRAVHNESEFSDALAGAKRESIASFADDTMIIEKLVLNPRHVELQIMADNHGNVVHLFERDCSIQRRHQKIIEEAPAPDLSPEIRQRLAEAACEVARSINYRGAGTVEFLVDGAEHFYFMEMNTRLQVEHPVTEMITGLDLVAWQLKIAANEPLPLSQEEIQAWGHAIECRIYAEDPRNGFIPSIGHLNFLQEPSGDGLRIDTGVTLSSQITMYYDPMIAKLIAWGENREEALQRLEQALSHYFIGGVKTNIPFLQAICKHPEFRQAHLSTDFLTKEHIQLESPDKTAALIMAASFDYLAVVNSITDPLLQETFAWQMHVPTHWIWRYLHEEQTIELKITPVNKNQFKLQLASSPDSLHGNEQLLKLNKEQLISAHLTNGTLRLTSEEYNCRAWVDDKEQELVLFTEQGSVSIERFSWNKQNSQAASHKGQLTAPMPATVVAVLKNIGEQVKAGERLIVLEAMKMEHTIHAPMDGVLSDIFYSVGSQVSEGAELLSLSETDS</sequence>
<dbReference type="InterPro" id="IPR011764">
    <property type="entry name" value="Biotin_carboxylation_dom"/>
</dbReference>
<dbReference type="InterPro" id="IPR005481">
    <property type="entry name" value="BC-like_N"/>
</dbReference>
<comment type="function">
    <text evidence="2">This protein is a component of the acetyl coenzyme A carboxylase complex; first, biotin carboxylase catalyzes the carboxylation of the carrier protein and then the transcarboxylase transfers the carboxyl group to form malonyl-CoA.</text>
</comment>
<dbReference type="SUPFAM" id="SSF52440">
    <property type="entry name" value="PreATP-grasp domain"/>
    <property type="match status" value="1"/>
</dbReference>
<dbReference type="GO" id="GO:0005524">
    <property type="term" value="F:ATP binding"/>
    <property type="evidence" value="ECO:0007669"/>
    <property type="project" value="UniProtKB-UniRule"/>
</dbReference>
<evidence type="ECO:0000256" key="3">
    <source>
        <dbReference type="ARBA" id="ARBA00004956"/>
    </source>
</evidence>
<evidence type="ECO:0000256" key="4">
    <source>
        <dbReference type="ARBA" id="ARBA00011750"/>
    </source>
</evidence>
<dbReference type="Gene3D" id="3.30.470.20">
    <property type="entry name" value="ATP-grasp fold, B domain"/>
    <property type="match status" value="1"/>
</dbReference>
<dbReference type="NCBIfam" id="NF006367">
    <property type="entry name" value="PRK08591.1"/>
    <property type="match status" value="1"/>
</dbReference>
<dbReference type="PATRIC" id="fig|1122169.6.peg.442"/>
<evidence type="ECO:0000256" key="12">
    <source>
        <dbReference type="PROSITE-ProRule" id="PRU00409"/>
    </source>
</evidence>
<evidence type="ECO:0000313" key="16">
    <source>
        <dbReference type="EMBL" id="KTD65021.1"/>
    </source>
</evidence>
<dbReference type="PROSITE" id="PS00867">
    <property type="entry name" value="CPSASE_2"/>
    <property type="match status" value="1"/>
</dbReference>
<dbReference type="Proteomes" id="UP000054600">
    <property type="component" value="Unassembled WGS sequence"/>
</dbReference>
<dbReference type="PROSITE" id="PS50968">
    <property type="entry name" value="BIOTINYL_LIPOYL"/>
    <property type="match status" value="1"/>
</dbReference>
<comment type="catalytic activity">
    <reaction evidence="11">
        <text>N(6)-biotinyl-L-lysyl-[protein] + hydrogencarbonate + ATP = N(6)-carboxybiotinyl-L-lysyl-[protein] + ADP + phosphate + H(+)</text>
        <dbReference type="Rhea" id="RHEA:13501"/>
        <dbReference type="Rhea" id="RHEA-COMP:10505"/>
        <dbReference type="Rhea" id="RHEA-COMP:10506"/>
        <dbReference type="ChEBI" id="CHEBI:15378"/>
        <dbReference type="ChEBI" id="CHEBI:17544"/>
        <dbReference type="ChEBI" id="CHEBI:30616"/>
        <dbReference type="ChEBI" id="CHEBI:43474"/>
        <dbReference type="ChEBI" id="CHEBI:83144"/>
        <dbReference type="ChEBI" id="CHEBI:83145"/>
        <dbReference type="ChEBI" id="CHEBI:456216"/>
        <dbReference type="EC" id="6.3.4.14"/>
    </reaction>
</comment>
<dbReference type="GO" id="GO:0004075">
    <property type="term" value="F:biotin carboxylase activity"/>
    <property type="evidence" value="ECO:0007669"/>
    <property type="project" value="UniProtKB-EC"/>
</dbReference>
<keyword evidence="9" id="KW-0092">Biotin</keyword>
<keyword evidence="17" id="KW-1185">Reference proteome</keyword>
<dbReference type="SUPFAM" id="SSF56059">
    <property type="entry name" value="Glutathione synthetase ATP-binding domain-like"/>
    <property type="match status" value="1"/>
</dbReference>
<dbReference type="eggNOG" id="COG4770">
    <property type="taxonomic scope" value="Bacteria"/>
</dbReference>
<evidence type="ECO:0000259" key="13">
    <source>
        <dbReference type="PROSITE" id="PS50968"/>
    </source>
</evidence>
<evidence type="ECO:0000259" key="14">
    <source>
        <dbReference type="PROSITE" id="PS50975"/>
    </source>
</evidence>
<dbReference type="InterPro" id="IPR005479">
    <property type="entry name" value="CPAse_ATP-bd"/>
</dbReference>
<feature type="domain" description="Lipoyl-binding" evidence="13">
    <location>
        <begin position="590"/>
        <end position="665"/>
    </location>
</feature>
<organism evidence="16 17">
    <name type="scientific">Legionella shakespearei DSM 23087</name>
    <dbReference type="NCBI Taxonomy" id="1122169"/>
    <lineage>
        <taxon>Bacteria</taxon>
        <taxon>Pseudomonadati</taxon>
        <taxon>Pseudomonadota</taxon>
        <taxon>Gammaproteobacteria</taxon>
        <taxon>Legionellales</taxon>
        <taxon>Legionellaceae</taxon>
        <taxon>Legionella</taxon>
    </lineage>
</organism>
<dbReference type="Gene3D" id="2.40.50.100">
    <property type="match status" value="1"/>
</dbReference>
<dbReference type="InterPro" id="IPR005482">
    <property type="entry name" value="Biotin_COase_C"/>
</dbReference>
<keyword evidence="7 12" id="KW-0547">Nucleotide-binding</keyword>
<dbReference type="InterPro" id="IPR011054">
    <property type="entry name" value="Rudment_hybrid_motif"/>
</dbReference>
<dbReference type="STRING" id="1122169.Lsha_0390"/>
<dbReference type="Pfam" id="PF00289">
    <property type="entry name" value="Biotin_carb_N"/>
    <property type="match status" value="1"/>
</dbReference>
<dbReference type="FunFam" id="3.30.1490.20:FF:000003">
    <property type="entry name" value="acetyl-CoA carboxylase isoform X1"/>
    <property type="match status" value="1"/>
</dbReference>
<dbReference type="PROSITE" id="PS00866">
    <property type="entry name" value="CPSASE_1"/>
    <property type="match status" value="1"/>
</dbReference>
<dbReference type="Pfam" id="PF02786">
    <property type="entry name" value="CPSase_L_D2"/>
    <property type="match status" value="1"/>
</dbReference>
<gene>
    <name evidence="16" type="primary">mccA</name>
    <name evidence="16" type="ORF">Lsha_0390</name>
</gene>
<dbReference type="Pfam" id="PF02785">
    <property type="entry name" value="Biotin_carb_C"/>
    <property type="match status" value="1"/>
</dbReference>
<dbReference type="PROSITE" id="PS50975">
    <property type="entry name" value="ATP_GRASP"/>
    <property type="match status" value="1"/>
</dbReference>
<dbReference type="InterPro" id="IPR011761">
    <property type="entry name" value="ATP-grasp"/>
</dbReference>
<evidence type="ECO:0000313" key="17">
    <source>
        <dbReference type="Proteomes" id="UP000054600"/>
    </source>
</evidence>
<dbReference type="InterPro" id="IPR001882">
    <property type="entry name" value="Biotin_BS"/>
</dbReference>
<comment type="caution">
    <text evidence="16">The sequence shown here is derived from an EMBL/GenBank/DDBJ whole genome shotgun (WGS) entry which is preliminary data.</text>
</comment>
<dbReference type="InterPro" id="IPR011053">
    <property type="entry name" value="Single_hybrid_motif"/>
</dbReference>
<evidence type="ECO:0000256" key="10">
    <source>
        <dbReference type="ARBA" id="ARBA00033786"/>
    </source>
</evidence>
<dbReference type="SUPFAM" id="SSF51246">
    <property type="entry name" value="Rudiment single hybrid motif"/>
    <property type="match status" value="1"/>
</dbReference>
<evidence type="ECO:0000256" key="11">
    <source>
        <dbReference type="ARBA" id="ARBA00048600"/>
    </source>
</evidence>
<dbReference type="GO" id="GO:0046872">
    <property type="term" value="F:metal ion binding"/>
    <property type="evidence" value="ECO:0007669"/>
    <property type="project" value="InterPro"/>
</dbReference>
<dbReference type="InterPro" id="IPR016185">
    <property type="entry name" value="PreATP-grasp_dom_sf"/>
</dbReference>
<evidence type="ECO:0000256" key="1">
    <source>
        <dbReference type="ARBA" id="ARBA00001953"/>
    </source>
</evidence>
<name>A0A0W0Z7C7_9GAMM</name>
<dbReference type="CDD" id="cd06850">
    <property type="entry name" value="biotinyl_domain"/>
    <property type="match status" value="1"/>
</dbReference>
<dbReference type="PANTHER" id="PTHR18866">
    <property type="entry name" value="CARBOXYLASE:PYRUVATE/ACETYL-COA/PROPIONYL-COA CARBOXYLASE"/>
    <property type="match status" value="1"/>
</dbReference>
<evidence type="ECO:0000256" key="9">
    <source>
        <dbReference type="ARBA" id="ARBA00023267"/>
    </source>
</evidence>
<evidence type="ECO:0000256" key="2">
    <source>
        <dbReference type="ARBA" id="ARBA00003761"/>
    </source>
</evidence>